<reference evidence="3" key="1">
    <citation type="journal article" date="2014" name="Proc. Natl. Acad. Sci. U.S.A.">
        <title>Extensive sampling of basidiomycete genomes demonstrates inadequacy of the white-rot/brown-rot paradigm for wood decay fungi.</title>
        <authorList>
            <person name="Riley R."/>
            <person name="Salamov A.A."/>
            <person name="Brown D.W."/>
            <person name="Nagy L.G."/>
            <person name="Floudas D."/>
            <person name="Held B.W."/>
            <person name="Levasseur A."/>
            <person name="Lombard V."/>
            <person name="Morin E."/>
            <person name="Otillar R."/>
            <person name="Lindquist E.A."/>
            <person name="Sun H."/>
            <person name="LaButti K.M."/>
            <person name="Schmutz J."/>
            <person name="Jabbour D."/>
            <person name="Luo H."/>
            <person name="Baker S.E."/>
            <person name="Pisabarro A.G."/>
            <person name="Walton J.D."/>
            <person name="Blanchette R.A."/>
            <person name="Henrissat B."/>
            <person name="Martin F."/>
            <person name="Cullen D."/>
            <person name="Hibbett D.S."/>
            <person name="Grigoriev I.V."/>
        </authorList>
    </citation>
    <scope>NUCLEOTIDE SEQUENCE [LARGE SCALE GENOMIC DNA]</scope>
    <source>
        <strain evidence="3">PC15</strain>
    </source>
</reference>
<dbReference type="EMBL" id="KL198004">
    <property type="protein sequence ID" value="KDQ34036.1"/>
    <property type="molecule type" value="Genomic_DNA"/>
</dbReference>
<sequence>MAEVDGNASQGNDATYRADILFQVPLQRNECREFTEIIIGGREKLCFVPTIVLPGKFAGDQTPCTPKINTHGGAAMDAGKPGMSPVSHNFDDAKQPSDRFASASSKYFQELEQLAGSNASSSSRCGDRKGSENCKDQNAI</sequence>
<evidence type="ECO:0000313" key="3">
    <source>
        <dbReference type="Proteomes" id="UP000027073"/>
    </source>
</evidence>
<feature type="region of interest" description="Disordered" evidence="1">
    <location>
        <begin position="114"/>
        <end position="140"/>
    </location>
</feature>
<feature type="compositionally biased region" description="Basic and acidic residues" evidence="1">
    <location>
        <begin position="125"/>
        <end position="140"/>
    </location>
</feature>
<feature type="region of interest" description="Disordered" evidence="1">
    <location>
        <begin position="62"/>
        <end position="97"/>
    </location>
</feature>
<dbReference type="VEuPathDB" id="FungiDB:PLEOSDRAFT_1099977"/>
<evidence type="ECO:0000256" key="1">
    <source>
        <dbReference type="SAM" id="MobiDB-lite"/>
    </source>
</evidence>
<evidence type="ECO:0000313" key="2">
    <source>
        <dbReference type="EMBL" id="KDQ34036.1"/>
    </source>
</evidence>
<dbReference type="Proteomes" id="UP000027073">
    <property type="component" value="Unassembled WGS sequence"/>
</dbReference>
<dbReference type="InParanoid" id="A0A067PDR8"/>
<dbReference type="HOGENOM" id="CLU_1835958_0_0_1"/>
<organism evidence="2 3">
    <name type="scientific">Pleurotus ostreatus (strain PC15)</name>
    <name type="common">Oyster mushroom</name>
    <dbReference type="NCBI Taxonomy" id="1137138"/>
    <lineage>
        <taxon>Eukaryota</taxon>
        <taxon>Fungi</taxon>
        <taxon>Dikarya</taxon>
        <taxon>Basidiomycota</taxon>
        <taxon>Agaricomycotina</taxon>
        <taxon>Agaricomycetes</taxon>
        <taxon>Agaricomycetidae</taxon>
        <taxon>Agaricales</taxon>
        <taxon>Pleurotineae</taxon>
        <taxon>Pleurotaceae</taxon>
        <taxon>Pleurotus</taxon>
    </lineage>
</organism>
<proteinExistence type="predicted"/>
<accession>A0A067PDR8</accession>
<dbReference type="AlphaFoldDB" id="A0A067PDR8"/>
<protein>
    <submittedName>
        <fullName evidence="2">Uncharacterized protein</fullName>
    </submittedName>
</protein>
<feature type="compositionally biased region" description="Polar residues" evidence="1">
    <location>
        <begin position="115"/>
        <end position="124"/>
    </location>
</feature>
<gene>
    <name evidence="2" type="ORF">PLEOSDRAFT_1099977</name>
</gene>
<name>A0A067PDR8_PLEO1</name>